<accession>A0A6A4SH44</accession>
<evidence type="ECO:0000256" key="1">
    <source>
        <dbReference type="SAM" id="MobiDB-lite"/>
    </source>
</evidence>
<sequence length="201" mass="20775">MLRNSPAKKLKTSSYVDVVLHPRFMASILSRVDVCSRGDEGCSFVQSAAVFVPSYDALARSGHDGSFSSVPSAARPRPLHASVGGRGRNECTVEGTAHFSSRGSHADRLEHSVALTTTMMPGADAAAQRSGGAQRTAVPRAVALLQLLRSCPASSSSSSSSCDPTIASENMSPGACPQPAAFGPALEASTPGSEDVWITIS</sequence>
<feature type="region of interest" description="Disordered" evidence="1">
    <location>
        <begin position="152"/>
        <end position="171"/>
    </location>
</feature>
<dbReference type="Proteomes" id="UP000438429">
    <property type="component" value="Unassembled WGS sequence"/>
</dbReference>
<name>A0A6A4SH44_SCOMX</name>
<feature type="region of interest" description="Disordered" evidence="1">
    <location>
        <begin position="66"/>
        <end position="87"/>
    </location>
</feature>
<evidence type="ECO:0000313" key="3">
    <source>
        <dbReference type="Proteomes" id="UP000438429"/>
    </source>
</evidence>
<dbReference type="EMBL" id="VEVO01000015">
    <property type="protein sequence ID" value="KAF0030481.1"/>
    <property type="molecule type" value="Genomic_DNA"/>
</dbReference>
<proteinExistence type="predicted"/>
<gene>
    <name evidence="2" type="ORF">F2P81_017212</name>
</gene>
<organism evidence="2 3">
    <name type="scientific">Scophthalmus maximus</name>
    <name type="common">Turbot</name>
    <name type="synonym">Psetta maxima</name>
    <dbReference type="NCBI Taxonomy" id="52904"/>
    <lineage>
        <taxon>Eukaryota</taxon>
        <taxon>Metazoa</taxon>
        <taxon>Chordata</taxon>
        <taxon>Craniata</taxon>
        <taxon>Vertebrata</taxon>
        <taxon>Euteleostomi</taxon>
        <taxon>Actinopterygii</taxon>
        <taxon>Neopterygii</taxon>
        <taxon>Teleostei</taxon>
        <taxon>Neoteleostei</taxon>
        <taxon>Acanthomorphata</taxon>
        <taxon>Carangaria</taxon>
        <taxon>Pleuronectiformes</taxon>
        <taxon>Pleuronectoidei</taxon>
        <taxon>Scophthalmidae</taxon>
        <taxon>Scophthalmus</taxon>
    </lineage>
</organism>
<comment type="caution">
    <text evidence="2">The sequence shown here is derived from an EMBL/GenBank/DDBJ whole genome shotgun (WGS) entry which is preliminary data.</text>
</comment>
<dbReference type="AlphaFoldDB" id="A0A6A4SH44"/>
<evidence type="ECO:0000313" key="2">
    <source>
        <dbReference type="EMBL" id="KAF0030481.1"/>
    </source>
</evidence>
<protein>
    <submittedName>
        <fullName evidence="2">Uncharacterized protein</fullName>
    </submittedName>
</protein>
<reference evidence="2 3" key="1">
    <citation type="submission" date="2019-06" db="EMBL/GenBank/DDBJ databases">
        <title>Draft genomes of female and male turbot (Scophthalmus maximus).</title>
        <authorList>
            <person name="Xu H."/>
            <person name="Xu X.-W."/>
            <person name="Shao C."/>
            <person name="Chen S."/>
        </authorList>
    </citation>
    <scope>NUCLEOTIDE SEQUENCE [LARGE SCALE GENOMIC DNA]</scope>
    <source>
        <strain evidence="2">Ysfricsl-2016a</strain>
        <tissue evidence="2">Blood</tissue>
    </source>
</reference>